<keyword evidence="1 3" id="KW-0808">Transferase</keyword>
<dbReference type="PANTHER" id="PTHR43861">
    <property type="entry name" value="TRANS-ACONITATE 2-METHYLTRANSFERASE-RELATED"/>
    <property type="match status" value="1"/>
</dbReference>
<name>A0A918WN79_9RHOB</name>
<evidence type="ECO:0000256" key="2">
    <source>
        <dbReference type="ARBA" id="ARBA00022691"/>
    </source>
</evidence>
<dbReference type="InterPro" id="IPR041698">
    <property type="entry name" value="Methyltransf_25"/>
</dbReference>
<dbReference type="Proteomes" id="UP000638981">
    <property type="component" value="Unassembled WGS sequence"/>
</dbReference>
<reference evidence="6" key="2">
    <citation type="submission" date="2020-09" db="EMBL/GenBank/DDBJ databases">
        <authorList>
            <person name="Sun Q."/>
            <person name="Kim S."/>
        </authorList>
    </citation>
    <scope>NUCLEOTIDE SEQUENCE</scope>
    <source>
        <strain evidence="6">KCTC 23310</strain>
    </source>
</reference>
<comment type="caution">
    <text evidence="3">Lacks conserved residue(s) required for the propagation of feature annotation.</text>
</comment>
<dbReference type="RefSeq" id="WP_189411837.1">
    <property type="nucleotide sequence ID" value="NZ_BMYJ01000006.1"/>
</dbReference>
<feature type="binding site" evidence="3">
    <location>
        <position position="199"/>
    </location>
    <ligand>
        <name>S-adenosyl-L-methionine</name>
        <dbReference type="ChEBI" id="CHEBI:59789"/>
    </ligand>
</feature>
<comment type="similarity">
    <text evidence="3">Belongs to the class I-like SAM-binding methyltransferase superfamily. Cx-SAM synthase family.</text>
</comment>
<comment type="subunit">
    <text evidence="3">Homodimer.</text>
</comment>
<feature type="binding site" evidence="3 4">
    <location>
        <begin position="64"/>
        <end position="66"/>
    </location>
    <ligand>
        <name>S-adenosyl-L-methionine</name>
        <dbReference type="ChEBI" id="CHEBI:59789"/>
    </ligand>
</feature>
<dbReference type="AlphaFoldDB" id="A0A918WN79"/>
<gene>
    <name evidence="3 6" type="primary">cmoA</name>
    <name evidence="6" type="ORF">GCM10007315_23280</name>
</gene>
<sequence>MTRTDQIFADPITRPHDFAFDGKVAGVFDDMVGRSVPYYDEIQRMTCELAADFAQPGSAVYDLGCSTGTTLLQLHPRLDPSIRLVGIDNSQAMLDQAAEKLAPIRAQREVDLRLADIESTGPLPQASVVLMVLTLQFVRPLHRDRIARRIFDGMQKNGVLIIVEKLLSADSTLNRLFIDHYYDYKRRQGYSELEISQKREALENVLIPYRMEENVALLKDAGFAHVEDFFRWYNFSGIVAVKK</sequence>
<dbReference type="InterPro" id="IPR005271">
    <property type="entry name" value="CmoA"/>
</dbReference>
<keyword evidence="2 3" id="KW-0949">S-adenosyl-L-methionine</keyword>
<dbReference type="Gene3D" id="3.40.50.150">
    <property type="entry name" value="Vaccinia Virus protein VP39"/>
    <property type="match status" value="1"/>
</dbReference>
<dbReference type="InterPro" id="IPR029063">
    <property type="entry name" value="SAM-dependent_MTases_sf"/>
</dbReference>
<dbReference type="GO" id="GO:0002098">
    <property type="term" value="P:tRNA wobble uridine modification"/>
    <property type="evidence" value="ECO:0007669"/>
    <property type="project" value="InterPro"/>
</dbReference>
<dbReference type="EMBL" id="BMYJ01000006">
    <property type="protein sequence ID" value="GHC58845.1"/>
    <property type="molecule type" value="Genomic_DNA"/>
</dbReference>
<dbReference type="GO" id="GO:0016743">
    <property type="term" value="F:carboxyl- or carbamoyltransferase activity"/>
    <property type="evidence" value="ECO:0007669"/>
    <property type="project" value="UniProtKB-UniRule"/>
</dbReference>
<dbReference type="NCBIfam" id="TIGR00740">
    <property type="entry name" value="carboxy-S-adenosyl-L-methionine synthase CmoA"/>
    <property type="match status" value="1"/>
</dbReference>
<evidence type="ECO:0000256" key="4">
    <source>
        <dbReference type="PIRSR" id="PIRSR006325-1"/>
    </source>
</evidence>
<evidence type="ECO:0000313" key="6">
    <source>
        <dbReference type="EMBL" id="GHC58845.1"/>
    </source>
</evidence>
<evidence type="ECO:0000256" key="3">
    <source>
        <dbReference type="HAMAP-Rule" id="MF_01589"/>
    </source>
</evidence>
<dbReference type="SUPFAM" id="SSF53335">
    <property type="entry name" value="S-adenosyl-L-methionine-dependent methyltransferases"/>
    <property type="match status" value="1"/>
</dbReference>
<dbReference type="EC" id="2.1.3.-" evidence="3"/>
<feature type="domain" description="Methyltransferase" evidence="5">
    <location>
        <begin position="60"/>
        <end position="158"/>
    </location>
</feature>
<dbReference type="PANTHER" id="PTHR43861:SF2">
    <property type="entry name" value="CARBOXY-S-ADENOSYL-L-METHIONINE SYNTHASE"/>
    <property type="match status" value="1"/>
</dbReference>
<keyword evidence="7" id="KW-1185">Reference proteome</keyword>
<reference evidence="6" key="1">
    <citation type="journal article" date="2014" name="Int. J. Syst. Evol. Microbiol.">
        <title>Complete genome sequence of Corynebacterium casei LMG S-19264T (=DSM 44701T), isolated from a smear-ripened cheese.</title>
        <authorList>
            <consortium name="US DOE Joint Genome Institute (JGI-PGF)"/>
            <person name="Walter F."/>
            <person name="Albersmeier A."/>
            <person name="Kalinowski J."/>
            <person name="Ruckert C."/>
        </authorList>
    </citation>
    <scope>NUCLEOTIDE SEQUENCE</scope>
    <source>
        <strain evidence="6">KCTC 23310</strain>
    </source>
</reference>
<dbReference type="PIRSF" id="PIRSF006325">
    <property type="entry name" value="MeTrfase_bac"/>
    <property type="match status" value="1"/>
</dbReference>
<feature type="binding site" evidence="3 4">
    <location>
        <position position="39"/>
    </location>
    <ligand>
        <name>S-adenosyl-L-methionine</name>
        <dbReference type="ChEBI" id="CHEBI:59789"/>
    </ligand>
</feature>
<comment type="catalytic activity">
    <reaction evidence="3">
        <text>prephenate + S-adenosyl-L-methionine = carboxy-S-adenosyl-L-methionine + 3-phenylpyruvate + H2O</text>
        <dbReference type="Rhea" id="RHEA:51692"/>
        <dbReference type="ChEBI" id="CHEBI:15377"/>
        <dbReference type="ChEBI" id="CHEBI:18005"/>
        <dbReference type="ChEBI" id="CHEBI:29934"/>
        <dbReference type="ChEBI" id="CHEBI:59789"/>
        <dbReference type="ChEBI" id="CHEBI:134278"/>
    </reaction>
</comment>
<feature type="binding site" evidence="3 4">
    <location>
        <begin position="88"/>
        <end position="89"/>
    </location>
    <ligand>
        <name>S-adenosyl-L-methionine</name>
        <dbReference type="ChEBI" id="CHEBI:59789"/>
    </ligand>
</feature>
<organism evidence="6 7">
    <name type="scientific">Neogemmobacter tilapiae</name>
    <dbReference type="NCBI Taxonomy" id="875041"/>
    <lineage>
        <taxon>Bacteria</taxon>
        <taxon>Pseudomonadati</taxon>
        <taxon>Pseudomonadota</taxon>
        <taxon>Alphaproteobacteria</taxon>
        <taxon>Rhodobacterales</taxon>
        <taxon>Paracoccaceae</taxon>
        <taxon>Neogemmobacter</taxon>
    </lineage>
</organism>
<feature type="binding site" evidence="3 4">
    <location>
        <begin position="116"/>
        <end position="117"/>
    </location>
    <ligand>
        <name>S-adenosyl-L-methionine</name>
        <dbReference type="ChEBI" id="CHEBI:59789"/>
    </ligand>
</feature>
<dbReference type="GO" id="GO:1904047">
    <property type="term" value="F:S-adenosyl-L-methionine binding"/>
    <property type="evidence" value="ECO:0007669"/>
    <property type="project" value="UniProtKB-UniRule"/>
</dbReference>
<evidence type="ECO:0000313" key="7">
    <source>
        <dbReference type="Proteomes" id="UP000638981"/>
    </source>
</evidence>
<dbReference type="Pfam" id="PF13649">
    <property type="entry name" value="Methyltransf_25"/>
    <property type="match status" value="1"/>
</dbReference>
<comment type="caution">
    <text evidence="6">The sequence shown here is derived from an EMBL/GenBank/DDBJ whole genome shotgun (WGS) entry which is preliminary data.</text>
</comment>
<proteinExistence type="inferred from homology"/>
<evidence type="ECO:0000259" key="5">
    <source>
        <dbReference type="Pfam" id="PF13649"/>
    </source>
</evidence>
<protein>
    <recommendedName>
        <fullName evidence="3">Carboxy-S-adenosyl-L-methionine synthase</fullName>
        <shortName evidence="3">Cx-SAM synthase</shortName>
        <ecNumber evidence="3">2.1.3.-</ecNumber>
    </recommendedName>
</protein>
<dbReference type="HAMAP" id="MF_01589">
    <property type="entry name" value="Cx_SAM_synthase"/>
    <property type="match status" value="1"/>
</dbReference>
<comment type="function">
    <text evidence="3">Catalyzes the conversion of S-adenosyl-L-methionine (SAM) to carboxy-S-adenosyl-L-methionine (Cx-SAM).</text>
</comment>
<evidence type="ECO:0000256" key="1">
    <source>
        <dbReference type="ARBA" id="ARBA00022679"/>
    </source>
</evidence>
<dbReference type="CDD" id="cd02440">
    <property type="entry name" value="AdoMet_MTases"/>
    <property type="match status" value="1"/>
</dbReference>
<accession>A0A918WN79</accession>